<comment type="caution">
    <text evidence="1">The sequence shown here is derived from an EMBL/GenBank/DDBJ whole genome shotgun (WGS) entry which is preliminary data.</text>
</comment>
<gene>
    <name evidence="1" type="ORF">CSR02_13085</name>
</gene>
<dbReference type="GeneID" id="60377505"/>
<dbReference type="Proteomes" id="UP000228751">
    <property type="component" value="Unassembled WGS sequence"/>
</dbReference>
<sequence length="149" mass="17741">MFYDFHIGKKEGFLEPFMLVRTILVCGILGLTACATETPEQESAHVERIQHENYVSDADQNYYYNSRIKKQKSKIFDYYESHCPTIQDQDEQWACWSEAKKFWATYSPMPDHVPHPDPFVDDVMHDQDITNERRMFEFYHRLDNLGIGY</sequence>
<keyword evidence="2" id="KW-1185">Reference proteome</keyword>
<protein>
    <submittedName>
        <fullName evidence="1">Uncharacterized protein</fullName>
    </submittedName>
</protein>
<name>A0A2G4R9A2_9PROT</name>
<accession>A0A2G4R9A2</accession>
<evidence type="ECO:0000313" key="1">
    <source>
        <dbReference type="EMBL" id="PHY93134.1"/>
    </source>
</evidence>
<evidence type="ECO:0000313" key="2">
    <source>
        <dbReference type="Proteomes" id="UP000228751"/>
    </source>
</evidence>
<organism evidence="1 2">
    <name type="scientific">Acetobacter pomorum</name>
    <dbReference type="NCBI Taxonomy" id="65959"/>
    <lineage>
        <taxon>Bacteria</taxon>
        <taxon>Pseudomonadati</taxon>
        <taxon>Pseudomonadota</taxon>
        <taxon>Alphaproteobacteria</taxon>
        <taxon>Acetobacterales</taxon>
        <taxon>Acetobacteraceae</taxon>
        <taxon>Acetobacter</taxon>
    </lineage>
</organism>
<dbReference type="RefSeq" id="WP_003626877.1">
    <property type="nucleotide sequence ID" value="NZ_PEBQ01000169.1"/>
</dbReference>
<dbReference type="EMBL" id="PEBQ01000169">
    <property type="protein sequence ID" value="PHY93134.1"/>
    <property type="molecule type" value="Genomic_DNA"/>
</dbReference>
<proteinExistence type="predicted"/>
<reference evidence="1 2" key="1">
    <citation type="submission" date="2017-10" db="EMBL/GenBank/DDBJ databases">
        <title>Genomic analysis of the genus Acetobacter.</title>
        <authorList>
            <person name="Kim K.H."/>
            <person name="Chun B.H."/>
            <person name="Son A.R."/>
            <person name="Jeon C.O."/>
        </authorList>
    </citation>
    <scope>NUCLEOTIDE SEQUENCE [LARGE SCALE GENOMIC DNA]</scope>
    <source>
        <strain evidence="1 2">LHT 2458</strain>
    </source>
</reference>
<dbReference type="AlphaFoldDB" id="A0A2G4R9A2"/>